<dbReference type="AlphaFoldDB" id="A0A423UZE7"/>
<evidence type="ECO:0000313" key="2">
    <source>
        <dbReference type="EMBL" id="ROV67724.1"/>
    </source>
</evidence>
<evidence type="ECO:0000313" key="3">
    <source>
        <dbReference type="Proteomes" id="UP000285596"/>
    </source>
</evidence>
<dbReference type="CDD" id="cd07812">
    <property type="entry name" value="SRPBCC"/>
    <property type="match status" value="1"/>
</dbReference>
<dbReference type="InterPro" id="IPR023393">
    <property type="entry name" value="START-like_dom_sf"/>
</dbReference>
<dbReference type="Proteomes" id="UP000285596">
    <property type="component" value="Unassembled WGS sequence"/>
</dbReference>
<dbReference type="InterPro" id="IPR019587">
    <property type="entry name" value="Polyketide_cyclase/dehydratase"/>
</dbReference>
<dbReference type="SUPFAM" id="SSF55961">
    <property type="entry name" value="Bet v1-like"/>
    <property type="match status" value="1"/>
</dbReference>
<comment type="caution">
    <text evidence="2">The sequence shown here is derived from an EMBL/GenBank/DDBJ whole genome shotgun (WGS) entry which is preliminary data.</text>
</comment>
<sequence length="163" mass="18088">MAARHHLIDRAPSAVWTILEDERLYGTWVVGTSESRREQGDWPELGSSITYSVRLGPKEFTGRTVVRRIERPRTLELEAEAGPLGSARIALDIRPWGDKTLVTVDEHPLRGVGGTLHNVLLDSLIQIRHRTMLARLARLTERRTPAGTSEGARAGAPGDRPTK</sequence>
<dbReference type="Pfam" id="PF10604">
    <property type="entry name" value="Polyketide_cyc2"/>
    <property type="match status" value="1"/>
</dbReference>
<gene>
    <name evidence="2" type="ORF">D3105_15000</name>
</gene>
<dbReference type="Gene3D" id="3.30.530.20">
    <property type="match status" value="1"/>
</dbReference>
<dbReference type="EMBL" id="QWFA01000069">
    <property type="protein sequence ID" value="ROV67724.1"/>
    <property type="molecule type" value="Genomic_DNA"/>
</dbReference>
<dbReference type="RefSeq" id="WP_118903712.1">
    <property type="nucleotide sequence ID" value="NZ_QWFA01000069.1"/>
</dbReference>
<accession>A0A423UZE7</accession>
<reference evidence="2 3" key="1">
    <citation type="submission" date="2018-08" db="EMBL/GenBank/DDBJ databases">
        <title>Streptomyces globisporus 1912-4Crt, whole genome shotgun sequence.</title>
        <authorList>
            <person name="Matselyukh B."/>
        </authorList>
    </citation>
    <scope>NUCLEOTIDE SEQUENCE [LARGE SCALE GENOMIC DNA]</scope>
    <source>
        <strain evidence="2 3">1912-4Crt</strain>
    </source>
</reference>
<name>A0A423UZE7_STRGL</name>
<evidence type="ECO:0000256" key="1">
    <source>
        <dbReference type="SAM" id="MobiDB-lite"/>
    </source>
</evidence>
<organism evidence="2 3">
    <name type="scientific">Streptomyces globisporus</name>
    <dbReference type="NCBI Taxonomy" id="1908"/>
    <lineage>
        <taxon>Bacteria</taxon>
        <taxon>Bacillati</taxon>
        <taxon>Actinomycetota</taxon>
        <taxon>Actinomycetes</taxon>
        <taxon>Kitasatosporales</taxon>
        <taxon>Streptomycetaceae</taxon>
        <taxon>Streptomyces</taxon>
    </lineage>
</organism>
<proteinExistence type="predicted"/>
<feature type="region of interest" description="Disordered" evidence="1">
    <location>
        <begin position="140"/>
        <end position="163"/>
    </location>
</feature>
<protein>
    <submittedName>
        <fullName evidence="2">SRPBCC family protein</fullName>
    </submittedName>
</protein>